<evidence type="ECO:0000256" key="3">
    <source>
        <dbReference type="ARBA" id="ARBA00022927"/>
    </source>
</evidence>
<dbReference type="Gene3D" id="3.40.1000.10">
    <property type="entry name" value="Mog1/PsbP, alpha/beta/alpha sandwich"/>
    <property type="match status" value="1"/>
</dbReference>
<dbReference type="InterPro" id="IPR007681">
    <property type="entry name" value="Mog1"/>
</dbReference>
<dbReference type="Pfam" id="PF04603">
    <property type="entry name" value="Mog1"/>
    <property type="match status" value="1"/>
</dbReference>
<organism evidence="4 5">
    <name type="scientific">Babesia gibsoni</name>
    <dbReference type="NCBI Taxonomy" id="33632"/>
    <lineage>
        <taxon>Eukaryota</taxon>
        <taxon>Sar</taxon>
        <taxon>Alveolata</taxon>
        <taxon>Apicomplexa</taxon>
        <taxon>Aconoidasida</taxon>
        <taxon>Piroplasmida</taxon>
        <taxon>Babesiidae</taxon>
        <taxon>Babesia</taxon>
    </lineage>
</organism>
<gene>
    <name evidence="4" type="ORF">BgAZ_102530</name>
</gene>
<dbReference type="PANTHER" id="PTHR15837">
    <property type="entry name" value="RAN GUANINE NUCLEOTIDE RELEASE FACTOR"/>
    <property type="match status" value="1"/>
</dbReference>
<sequence>MNNSIRFLYGGAISCVIPRKFEDLSNILPLPDHQEVYIYHTTSTEDSISANNIQPSDCVLSFEVLSHVAGKDQESVARLLFDDLVVCNEADDASLFLCRSARLAKPLRINHKVTFATGSMKIARGRGRYKDQGRTISASLYILSMPEYNCDMLITYNFPMDDEGINYEAELAMFEELASTLDIIDEKLFCANKGQDNKS</sequence>
<dbReference type="GO" id="GO:0031267">
    <property type="term" value="F:small GTPase binding"/>
    <property type="evidence" value="ECO:0007669"/>
    <property type="project" value="TreeGrafter"/>
</dbReference>
<comment type="caution">
    <text evidence="4">The sequence shown here is derived from an EMBL/GenBank/DDBJ whole genome shotgun (WGS) entry which is preliminary data.</text>
</comment>
<accession>A0AAD8PFF9</accession>
<dbReference type="AlphaFoldDB" id="A0AAD8PFF9"/>
<keyword evidence="3" id="KW-0653">Protein transport</keyword>
<reference evidence="4" key="1">
    <citation type="submission" date="2023-08" db="EMBL/GenBank/DDBJ databases">
        <title>Draft sequence of the Babesia gibsoni genome.</title>
        <authorList>
            <person name="Yamagishi J.Y."/>
            <person name="Xuan X.X."/>
        </authorList>
    </citation>
    <scope>NUCLEOTIDE SEQUENCE</scope>
    <source>
        <strain evidence="4">Azabu</strain>
    </source>
</reference>
<name>A0AAD8PFF9_BABGI</name>
<dbReference type="EMBL" id="JAVEPI010000001">
    <property type="protein sequence ID" value="KAK1444347.1"/>
    <property type="molecule type" value="Genomic_DNA"/>
</dbReference>
<keyword evidence="2" id="KW-0813">Transport</keyword>
<dbReference type="GO" id="GO:0006606">
    <property type="term" value="P:protein import into nucleus"/>
    <property type="evidence" value="ECO:0007669"/>
    <property type="project" value="TreeGrafter"/>
</dbReference>
<evidence type="ECO:0000313" key="5">
    <source>
        <dbReference type="Proteomes" id="UP001230268"/>
    </source>
</evidence>
<evidence type="ECO:0000313" key="4">
    <source>
        <dbReference type="EMBL" id="KAK1444347.1"/>
    </source>
</evidence>
<dbReference type="GO" id="GO:0005085">
    <property type="term" value="F:guanyl-nucleotide exchange factor activity"/>
    <property type="evidence" value="ECO:0007669"/>
    <property type="project" value="TreeGrafter"/>
</dbReference>
<evidence type="ECO:0000256" key="1">
    <source>
        <dbReference type="ARBA" id="ARBA00010307"/>
    </source>
</evidence>
<dbReference type="PANTHER" id="PTHR15837:SF0">
    <property type="entry name" value="RAN GUANINE NUCLEOTIDE RELEASE FACTOR"/>
    <property type="match status" value="1"/>
</dbReference>
<dbReference type="InterPro" id="IPR016123">
    <property type="entry name" value="Mog1/PsbP_a/b/a-sand"/>
</dbReference>
<keyword evidence="5" id="KW-1185">Reference proteome</keyword>
<proteinExistence type="inferred from homology"/>
<dbReference type="SUPFAM" id="SSF55724">
    <property type="entry name" value="Mog1p/PsbP-like"/>
    <property type="match status" value="1"/>
</dbReference>
<protein>
    <submittedName>
        <fullName evidence="4">Uncharacterized protein</fullName>
    </submittedName>
</protein>
<comment type="similarity">
    <text evidence="1">Belongs to the MOG1 family.</text>
</comment>
<dbReference type="Proteomes" id="UP001230268">
    <property type="component" value="Unassembled WGS sequence"/>
</dbReference>
<evidence type="ECO:0000256" key="2">
    <source>
        <dbReference type="ARBA" id="ARBA00022448"/>
    </source>
</evidence>
<dbReference type="GO" id="GO:0005634">
    <property type="term" value="C:nucleus"/>
    <property type="evidence" value="ECO:0007669"/>
    <property type="project" value="TreeGrafter"/>
</dbReference>